<dbReference type="InterPro" id="IPR007707">
    <property type="entry name" value="TACC_C"/>
</dbReference>
<keyword evidence="6" id="KW-0206">Cytoskeleton</keyword>
<evidence type="ECO:0000256" key="4">
    <source>
        <dbReference type="ARBA" id="ARBA00022553"/>
    </source>
</evidence>
<keyword evidence="3" id="KW-0963">Cytoplasm</keyword>
<name>A0A069DY04_9HEMI</name>
<dbReference type="Pfam" id="PF05010">
    <property type="entry name" value="TACC_C"/>
    <property type="match status" value="1"/>
</dbReference>
<evidence type="ECO:0000259" key="9">
    <source>
        <dbReference type="Pfam" id="PF05010"/>
    </source>
</evidence>
<keyword evidence="4" id="KW-0597">Phosphoprotein</keyword>
<comment type="similarity">
    <text evidence="2">Belongs to the TACC family.</text>
</comment>
<dbReference type="AlphaFoldDB" id="A0A069DY04"/>
<evidence type="ECO:0000256" key="8">
    <source>
        <dbReference type="SAM" id="MobiDB-lite"/>
    </source>
</evidence>
<evidence type="ECO:0000256" key="2">
    <source>
        <dbReference type="ARBA" id="ARBA00009423"/>
    </source>
</evidence>
<feature type="region of interest" description="Disordered" evidence="8">
    <location>
        <begin position="874"/>
        <end position="937"/>
    </location>
</feature>
<dbReference type="GO" id="GO:0005737">
    <property type="term" value="C:cytoplasm"/>
    <property type="evidence" value="ECO:0007669"/>
    <property type="project" value="TreeGrafter"/>
</dbReference>
<evidence type="ECO:0000256" key="1">
    <source>
        <dbReference type="ARBA" id="ARBA00004245"/>
    </source>
</evidence>
<feature type="compositionally biased region" description="Low complexity" evidence="8">
    <location>
        <begin position="913"/>
        <end position="924"/>
    </location>
</feature>
<keyword evidence="5 7" id="KW-0175">Coiled coil</keyword>
<dbReference type="PANTHER" id="PTHR13924">
    <property type="entry name" value="TRANSFORMING ACIDIC COILED-COIL CONTAINING PROTEIN 1/2"/>
    <property type="match status" value="1"/>
</dbReference>
<feature type="non-terminal residue" evidence="10">
    <location>
        <position position="1"/>
    </location>
</feature>
<dbReference type="EMBL" id="GBGD01000178">
    <property type="protein sequence ID" value="JAC88711.1"/>
    <property type="molecule type" value="mRNA"/>
</dbReference>
<feature type="domain" description="Transforming acidic coiled-coil-containing protein C-terminal" evidence="9">
    <location>
        <begin position="984"/>
        <end position="1173"/>
    </location>
</feature>
<sequence length="1176" mass="131806">NRTAENIVRTSVNNFNEISTSEESFHPILAGEEFLEQDRSFEENWEADQKIGRTVIHSNFRNVLNSNVKLEIECDESINTRKSPAAEDEKPIVREICNEIPQCDINNQSDLSTNEVPIELEEEIDQIIKEASDIVISRTNNSSHSRIVTEENIGEPLISDETNITAIQTSELEENKSFIPAEEIITANVSKQNLKSEENIYQPVLSEENITIKVSIDADFSEVAENVDQVPLEENIASTVVSTVNTSCEKNIDQVLSKEDITSKVSIHINNSKVEENIDRSLVTIEENIAFDVSKIVKGSKVEEENVCVSSNVASEIVSTTVSSSISDSSEINLNNDKTHYKIIPSDEVCIDAVNTNGSVLNEKANIKIVDSSSQNSFIVSSLDNNSREDIINHTLTSLDNVPSNLCLCNKQSNYTEVELSILNTSLQENKSNNIEVDINESIGKVSNVSENTNDSLVKEVGNQFLERSSPLKPDVDNVSNDCKHTVITDGNNIKLIETERSSLKDIVQSINNRETLVEKFLNDNNISQVENIENINSSPLKEDSPDLRKVESITLSNAKSINLTTNTNDSKTLDLVVEEISIENTQNKTEENKAAVSSITISKSCTNFVEDVSVIKQDLEKTFLDNIIASIETLSVTDKNNFSEQKETSVEQLPVVSSPEKPKADEEIYEEVILDDQPILKEIRKEDNEPLTPNEIVNQHLFTNSTLQETIQNQLNRSYRDLSELIATCSKQERELAEENQEVTDLPEKFETSIREGADLISEALMAEAIEEQEIMNQHMMQLPPSADINNSEAGPVTADEDFRKGEFFQDAATVDFELTPARLAPSLTRKSLYIKFDPLIEAALAAQADSENSVDYSINSLNTKMADIKIGEGGDVEKSPKKDRNRGDQTLIMINTPGKPAADLSGSEKLNNSSPSTPSNTTKRTLTGSGGTPSLRQEVSKLQDLMIEQEQAYVEQLAEKNDMIDILRKKVSELEAKEPRADLEDRLKARELEAAKQKKELSENTVSNKQLLTIMEEYEKAIASSVRRREDEKIEFEKVKEKIANERDTALQHLSNMEVAFNDIHSKYERCKALIETLHDNEKRMSQTIEEQNKTIEFHVQNYAKLKQHASDKIIEANDEIAAAHKSYQAEIAKMKAVTKKAELKVKSLEESLEQKKKEVRELTQICDELIEKI</sequence>
<evidence type="ECO:0000256" key="5">
    <source>
        <dbReference type="ARBA" id="ARBA00023054"/>
    </source>
</evidence>
<feature type="compositionally biased region" description="Basic and acidic residues" evidence="8">
    <location>
        <begin position="874"/>
        <end position="889"/>
    </location>
</feature>
<proteinExistence type="evidence at transcript level"/>
<evidence type="ECO:0000256" key="6">
    <source>
        <dbReference type="ARBA" id="ARBA00023212"/>
    </source>
</evidence>
<comment type="subcellular location">
    <subcellularLocation>
        <location evidence="1">Cytoplasm</location>
        <location evidence="1">Cytoskeleton</location>
    </subcellularLocation>
</comment>
<dbReference type="Gene3D" id="1.20.5.1700">
    <property type="match status" value="1"/>
</dbReference>
<dbReference type="InterPro" id="IPR039915">
    <property type="entry name" value="TACC"/>
</dbReference>
<feature type="coiled-coil region" evidence="7">
    <location>
        <begin position="1091"/>
        <end position="1175"/>
    </location>
</feature>
<organism evidence="10">
    <name type="scientific">Panstrongylus megistus</name>
    <dbReference type="NCBI Taxonomy" id="65343"/>
    <lineage>
        <taxon>Eukaryota</taxon>
        <taxon>Metazoa</taxon>
        <taxon>Ecdysozoa</taxon>
        <taxon>Arthropoda</taxon>
        <taxon>Hexapoda</taxon>
        <taxon>Insecta</taxon>
        <taxon>Pterygota</taxon>
        <taxon>Neoptera</taxon>
        <taxon>Paraneoptera</taxon>
        <taxon>Hemiptera</taxon>
        <taxon>Heteroptera</taxon>
        <taxon>Panheteroptera</taxon>
        <taxon>Cimicomorpha</taxon>
        <taxon>Reduviidae</taxon>
        <taxon>Triatominae</taxon>
        <taxon>Panstrongylus</taxon>
    </lineage>
</organism>
<accession>A0A069DY04</accession>
<feature type="compositionally biased region" description="Polar residues" evidence="8">
    <location>
        <begin position="925"/>
        <end position="937"/>
    </location>
</feature>
<dbReference type="PANTHER" id="PTHR13924:SF10">
    <property type="entry name" value="TRANSFORMING ACIDIC COILED-COIL PROTEIN, ISOFORM K"/>
    <property type="match status" value="1"/>
</dbReference>
<evidence type="ECO:0000313" key="10">
    <source>
        <dbReference type="EMBL" id="JAC88711.1"/>
    </source>
</evidence>
<dbReference type="GO" id="GO:0005856">
    <property type="term" value="C:cytoskeleton"/>
    <property type="evidence" value="ECO:0007669"/>
    <property type="project" value="UniProtKB-SubCell"/>
</dbReference>
<reference evidence="10" key="1">
    <citation type="journal article" date="2015" name="J. Med. Entomol.">
        <title>A Deep Insight Into the Sialotranscriptome of the Chagas Disease Vector, Panstrongylus megistus (Hemiptera: Heteroptera).</title>
        <authorList>
            <person name="Ribeiro J.M."/>
            <person name="Schwarz A."/>
            <person name="Francischetti I.M."/>
        </authorList>
    </citation>
    <scope>NUCLEOTIDE SEQUENCE</scope>
    <source>
        <tissue evidence="10">Salivary glands</tissue>
    </source>
</reference>
<dbReference type="GO" id="GO:0007052">
    <property type="term" value="P:mitotic spindle organization"/>
    <property type="evidence" value="ECO:0007669"/>
    <property type="project" value="InterPro"/>
</dbReference>
<evidence type="ECO:0000256" key="7">
    <source>
        <dbReference type="SAM" id="Coils"/>
    </source>
</evidence>
<dbReference type="FunFam" id="1.20.5.1700:FF:000001">
    <property type="entry name" value="Transforming acidic coiled-coil-containing protein 1 isoform 2"/>
    <property type="match status" value="1"/>
</dbReference>
<evidence type="ECO:0000256" key="3">
    <source>
        <dbReference type="ARBA" id="ARBA00022490"/>
    </source>
</evidence>
<protein>
    <submittedName>
        <fullName evidence="10">Putative myosin class ii heavy chain</fullName>
    </submittedName>
</protein>
<feature type="coiled-coil region" evidence="7">
    <location>
        <begin position="959"/>
        <end position="1051"/>
    </location>
</feature>